<dbReference type="KEGG" id="fld:ABNE31_15710"/>
<dbReference type="AlphaFoldDB" id="A0AAU7MXH9"/>
<gene>
    <name evidence="1" type="ORF">ABNE31_15710</name>
</gene>
<dbReference type="GO" id="GO:0016787">
    <property type="term" value="F:hydrolase activity"/>
    <property type="evidence" value="ECO:0007669"/>
    <property type="project" value="UniProtKB-KW"/>
</dbReference>
<organism evidence="1">
    <name type="scientific">Flagellimonas sp. MMG031</name>
    <dbReference type="NCBI Taxonomy" id="3158549"/>
    <lineage>
        <taxon>Bacteria</taxon>
        <taxon>Pseudomonadati</taxon>
        <taxon>Bacteroidota</taxon>
        <taxon>Flavobacteriia</taxon>
        <taxon>Flavobacteriales</taxon>
        <taxon>Flavobacteriaceae</taxon>
        <taxon>Flagellimonas</taxon>
    </lineage>
</organism>
<sequence length="477" mass="55197">MIRIMRKAYLLPLLTIFCSVHVFSQQIVLRKGEIIENLPMNDSTQNTYSLYLPKDFTKDKKWPLLLLADLDGNDEKVISMFLNAAEEEGYVLAAPKLYDSISLTNKMVLIGNTIQRVGDMLPIHTDRIYTGGEDSSGRFATLAPVLLNGVNGSLAIGASLANSELINVKKPFHFVGIISKENYNYPYMLTDSKLLDRLKFPNQVLIYDGNGEWPSTAYIRKGLQLFTLDAMGRKWIPKDTMYVENAYKEDLEKVNQLIGIGDFLWAEQYMTEMMSMYGALKNTDSLRSVQRDLRRDREYRVMQRAENAAFLQESILKEDYQYYMEDDMYTHNFNNLGWWNYQMGEIGKFIASAKPFERQMGHRLRGYVNALAEDSITLVLAEEVVDEDALAFLYMLKTILDPEDTEYYFKIISLSAKNDDFGTSLFYLEELLKKGYKDREKIYSLEDTALLRITPEFNEMVSKYLEDARYDIKIEDN</sequence>
<evidence type="ECO:0000313" key="1">
    <source>
        <dbReference type="EMBL" id="XBQ23043.1"/>
    </source>
</evidence>
<keyword evidence="1" id="KW-0378">Hydrolase</keyword>
<name>A0AAU7MXH9_9FLAO</name>
<reference evidence="1" key="1">
    <citation type="submission" date="2024-05" db="EMBL/GenBank/DDBJ databases">
        <title>Draft Genome Sequences of Flagellimonas sp. MMG031 and Marinobacter sp. MMG032 Isolated from the dinoflagellate Symbiodinium pilosum.</title>
        <authorList>
            <person name="Shikuma N.J."/>
            <person name="Farrell M.V."/>
        </authorList>
    </citation>
    <scope>NUCLEOTIDE SEQUENCE</scope>
    <source>
        <strain evidence="1">MMG031</strain>
    </source>
</reference>
<accession>A0AAU7MXH9</accession>
<dbReference type="EMBL" id="CP157804">
    <property type="protein sequence ID" value="XBQ23043.1"/>
    <property type="molecule type" value="Genomic_DNA"/>
</dbReference>
<proteinExistence type="predicted"/>
<protein>
    <submittedName>
        <fullName evidence="1">Alpha/beta hydrolase</fullName>
    </submittedName>
</protein>
<dbReference type="RefSeq" id="WP_349351810.1">
    <property type="nucleotide sequence ID" value="NZ_CP157804.1"/>
</dbReference>